<name>A0ABR4UJ64_9FLAO</name>
<evidence type="ECO:0000313" key="2">
    <source>
        <dbReference type="EMBL" id="KFF24774.1"/>
    </source>
</evidence>
<dbReference type="Proteomes" id="UP000028719">
    <property type="component" value="Unassembled WGS sequence"/>
</dbReference>
<keyword evidence="3" id="KW-1185">Reference proteome</keyword>
<accession>A0ABR4UJ64</accession>
<comment type="caution">
    <text evidence="2">The sequence shown here is derived from an EMBL/GenBank/DDBJ whole genome shotgun (WGS) entry which is preliminary data.</text>
</comment>
<gene>
    <name evidence="2" type="ORF">IW16_17720</name>
</gene>
<organism evidence="2 3">
    <name type="scientific">Chryseobacterium vrystaatense</name>
    <dbReference type="NCBI Taxonomy" id="307480"/>
    <lineage>
        <taxon>Bacteria</taxon>
        <taxon>Pseudomonadati</taxon>
        <taxon>Bacteroidota</taxon>
        <taxon>Flavobacteriia</taxon>
        <taxon>Flavobacteriales</taxon>
        <taxon>Weeksellaceae</taxon>
        <taxon>Chryseobacterium group</taxon>
        <taxon>Chryseobacterium</taxon>
    </lineage>
</organism>
<reference evidence="2 3" key="1">
    <citation type="submission" date="2014-07" db="EMBL/GenBank/DDBJ databases">
        <title>Genome of Chryseobacterium vrystaatense LMG 22846.</title>
        <authorList>
            <person name="Pipes S.E."/>
            <person name="Stropko S.J."/>
            <person name="Newman J.D."/>
        </authorList>
    </citation>
    <scope>NUCLEOTIDE SEQUENCE [LARGE SCALE GENOMIC DNA]</scope>
    <source>
        <strain evidence="2 3">LMG 22846</strain>
    </source>
</reference>
<sequence length="102" mass="11878">MEIAGLIKSKHIDHVRIITSDKKQEVDVFYTESKKFDIEELIENEVVLFSVAAESIDYYGLKLAKFWLLSIISPKKKFVYQGKKRKGDNENSNEGWADRHTK</sequence>
<evidence type="ECO:0000256" key="1">
    <source>
        <dbReference type="SAM" id="MobiDB-lite"/>
    </source>
</evidence>
<dbReference type="RefSeq" id="WP_034747070.1">
    <property type="nucleotide sequence ID" value="NZ_JPRI01000007.1"/>
</dbReference>
<evidence type="ECO:0000313" key="3">
    <source>
        <dbReference type="Proteomes" id="UP000028719"/>
    </source>
</evidence>
<protein>
    <submittedName>
        <fullName evidence="2">Uncharacterized protein</fullName>
    </submittedName>
</protein>
<proteinExistence type="predicted"/>
<dbReference type="EMBL" id="JPRI01000007">
    <property type="protein sequence ID" value="KFF24774.1"/>
    <property type="molecule type" value="Genomic_DNA"/>
</dbReference>
<feature type="region of interest" description="Disordered" evidence="1">
    <location>
        <begin position="79"/>
        <end position="102"/>
    </location>
</feature>